<sequence>MAKQPETKVKFSIFNQEFNKGIAEMNRESTTLRKEFKLQEEQLKQNGSAADLLSNRINQLSSEQDITKRRIQATADQLAKAKKYYGENSNEANKLSNKLLDLQISEQKLENAIAQSKAELSKQSQEMQDAAKEANSLSNALNEAGESVKNVGGGVAVVGLGMVGLGVAAGQTAVDFDGAVRLMNGSLGATGEEAQQLEDDLRSVWTGGFGDNPEQAARAMMMVKQNIRGINEGKPLQEVTKDIITLANVTETDVSEVTRGVNQLMHNFGLTAKEAMDLFAKGQAEGLNFSQEMFDNISEYSPLFKQMGFSAEEYFSILANGSQNGAYNLDYINDIMKEFDIRVRDGSKTTADAFGSMSKNSQNMFQKFKDGKITTEELFNAVIPELEKMDDQVLANQIGVGLFGTKFEDMGAQTVYSLNDVNTSLQNTKGAMDELRKSQEESFGTKLKSTLNSLGQAVEPIGAILLNMLTSVTPHIERFAMWFQNLSPTIQQIIVVFGGLATVLGPLIMMFGFMIQGLMPIISGFMKLWGWVSKLGPVFNILRTAFLAITGPVGIIIAVIISLVAVFVTIWNKSEAFRNFFINTWNFIKSAFVAILNGIKIAAVLIWNGLKVYFTTVLGIYKTIFTTAWNVIKTVTTSVFNGIKSFINSVWNGIKVYFTTVLNIYKTIFTTAWNGIKSVTMSVFNGIKSFINNVWNGIRSVISNVINGIKTSVSSVWNGIKSITSSAFNGIRSVASSVWNGIKSSIVNPIQSAKNTVIGIISNIKSAFSGMKITIPKPRLPKVDISKGVKSIAGIDIPYPKFNITWHKTGGVMTKPFTAGNAGFGDVEEGIVPFEGSHAMKIAKLIAAAQNKLASGLADRSESLKQIIHMTVVSTLDGYEVAKNQYQYINGMMGNDSQIKTILNGG</sequence>
<feature type="transmembrane region" description="Helical" evidence="3">
    <location>
        <begin position="493"/>
        <end position="525"/>
    </location>
</feature>
<evidence type="ECO:0000256" key="3">
    <source>
        <dbReference type="SAM" id="Phobius"/>
    </source>
</evidence>
<name>A0ABT3DGR3_9BACI</name>
<feature type="domain" description="Phage tail tape measure protein" evidence="4">
    <location>
        <begin position="210"/>
        <end position="404"/>
    </location>
</feature>
<evidence type="ECO:0000313" key="6">
    <source>
        <dbReference type="Proteomes" id="UP001526147"/>
    </source>
</evidence>
<keyword evidence="3" id="KW-1133">Transmembrane helix</keyword>
<organism evidence="5 6">
    <name type="scientific">Metabacillus halosaccharovorans</name>
    <dbReference type="NCBI Taxonomy" id="930124"/>
    <lineage>
        <taxon>Bacteria</taxon>
        <taxon>Bacillati</taxon>
        <taxon>Bacillota</taxon>
        <taxon>Bacilli</taxon>
        <taxon>Bacillales</taxon>
        <taxon>Bacillaceae</taxon>
        <taxon>Metabacillus</taxon>
    </lineage>
</organism>
<feature type="transmembrane region" description="Helical" evidence="3">
    <location>
        <begin position="546"/>
        <end position="571"/>
    </location>
</feature>
<dbReference type="InterPro" id="IPR010090">
    <property type="entry name" value="Phage_tape_meas"/>
</dbReference>
<protein>
    <submittedName>
        <fullName evidence="5">Phage tail tape measure protein</fullName>
    </submittedName>
</protein>
<evidence type="ECO:0000256" key="2">
    <source>
        <dbReference type="SAM" id="Coils"/>
    </source>
</evidence>
<keyword evidence="3" id="KW-0472">Membrane</keyword>
<evidence type="ECO:0000256" key="1">
    <source>
        <dbReference type="ARBA" id="ARBA00022612"/>
    </source>
</evidence>
<dbReference type="PANTHER" id="PTHR37813:SF1">
    <property type="entry name" value="FELS-2 PROPHAGE PROTEIN"/>
    <property type="match status" value="1"/>
</dbReference>
<dbReference type="EMBL" id="JAOYEY010000036">
    <property type="protein sequence ID" value="MCV9886237.1"/>
    <property type="molecule type" value="Genomic_DNA"/>
</dbReference>
<dbReference type="Proteomes" id="UP001526147">
    <property type="component" value="Unassembled WGS sequence"/>
</dbReference>
<reference evidence="5 6" key="1">
    <citation type="submission" date="2022-10" db="EMBL/GenBank/DDBJ databases">
        <title>Draft genome assembly of moderately radiation resistant bacterium Metabacillus halosaccharovorans.</title>
        <authorList>
            <person name="Pal S."/>
            <person name="Gopinathan A."/>
        </authorList>
    </citation>
    <scope>NUCLEOTIDE SEQUENCE [LARGE SCALE GENOMIC DNA]</scope>
    <source>
        <strain evidence="5 6">VITHBRA001</strain>
    </source>
</reference>
<keyword evidence="3" id="KW-0812">Transmembrane</keyword>
<keyword evidence="6" id="KW-1185">Reference proteome</keyword>
<feature type="coiled-coil region" evidence="2">
    <location>
        <begin position="92"/>
        <end position="147"/>
    </location>
</feature>
<gene>
    <name evidence="5" type="ORF">OIH86_11260</name>
</gene>
<proteinExistence type="predicted"/>
<dbReference type="NCBIfam" id="TIGR01760">
    <property type="entry name" value="tape_meas_TP901"/>
    <property type="match status" value="1"/>
</dbReference>
<keyword evidence="1" id="KW-1188">Viral release from host cell</keyword>
<evidence type="ECO:0000259" key="4">
    <source>
        <dbReference type="Pfam" id="PF10145"/>
    </source>
</evidence>
<dbReference type="Gene3D" id="1.20.120.20">
    <property type="entry name" value="Apolipoprotein"/>
    <property type="match status" value="1"/>
</dbReference>
<dbReference type="RefSeq" id="WP_264142865.1">
    <property type="nucleotide sequence ID" value="NZ_JAOYEY010000036.1"/>
</dbReference>
<feature type="transmembrane region" description="Helical" evidence="3">
    <location>
        <begin position="591"/>
        <end position="610"/>
    </location>
</feature>
<evidence type="ECO:0000313" key="5">
    <source>
        <dbReference type="EMBL" id="MCV9886237.1"/>
    </source>
</evidence>
<dbReference type="PANTHER" id="PTHR37813">
    <property type="entry name" value="FELS-2 PROPHAGE PROTEIN"/>
    <property type="match status" value="1"/>
</dbReference>
<dbReference type="Gene3D" id="1.20.1170.10">
    <property type="match status" value="1"/>
</dbReference>
<comment type="caution">
    <text evidence="5">The sequence shown here is derived from an EMBL/GenBank/DDBJ whole genome shotgun (WGS) entry which is preliminary data.</text>
</comment>
<accession>A0ABT3DGR3</accession>
<dbReference type="Pfam" id="PF10145">
    <property type="entry name" value="PhageMin_Tail"/>
    <property type="match status" value="1"/>
</dbReference>
<keyword evidence="2" id="KW-0175">Coiled coil</keyword>